<name>A0A1X1RBE5_MYCFA</name>
<comment type="caution">
    <text evidence="3">The sequence shown here is derived from an EMBL/GenBank/DDBJ whole genome shotgun (WGS) entry which is preliminary data.</text>
</comment>
<feature type="compositionally biased region" description="Low complexity" evidence="1">
    <location>
        <begin position="45"/>
        <end position="59"/>
    </location>
</feature>
<evidence type="ECO:0000256" key="1">
    <source>
        <dbReference type="SAM" id="MobiDB-lite"/>
    </source>
</evidence>
<accession>A0A1X1RBE5</accession>
<organism evidence="3 4">
    <name type="scientific">Mycolicibacterium fallax</name>
    <name type="common">Mycobacterium fallax</name>
    <dbReference type="NCBI Taxonomy" id="1793"/>
    <lineage>
        <taxon>Bacteria</taxon>
        <taxon>Bacillati</taxon>
        <taxon>Actinomycetota</taxon>
        <taxon>Actinomycetes</taxon>
        <taxon>Mycobacteriales</taxon>
        <taxon>Mycobacteriaceae</taxon>
        <taxon>Mycolicibacterium</taxon>
    </lineage>
</organism>
<dbReference type="Proteomes" id="UP000193484">
    <property type="component" value="Unassembled WGS sequence"/>
</dbReference>
<feature type="region of interest" description="Disordered" evidence="1">
    <location>
        <begin position="172"/>
        <end position="201"/>
    </location>
</feature>
<protein>
    <submittedName>
        <fullName evidence="3">Uncharacterized protein</fullName>
    </submittedName>
</protein>
<evidence type="ECO:0000313" key="4">
    <source>
        <dbReference type="Proteomes" id="UP000193484"/>
    </source>
</evidence>
<sequence>MTSHPSARIATAALCAALTLLGSPALAAADPDPVVPAPGVPTPAGPEAGPEAAPEATDDAGMPVNVTYRARIDGLSRRALIKFRSSDTEFQTADPTMLPGRTFEAQTVLSDRSTAGMRVEIDLPYSANLHCEIEIDEQLVAQADTFVGPRLTRPKDDPDYGALLCGAPLTLQPVAAPPTEPVPATGPVPAPEPEPAPAPPV</sequence>
<feature type="compositionally biased region" description="Pro residues" evidence="1">
    <location>
        <begin position="175"/>
        <end position="201"/>
    </location>
</feature>
<feature type="compositionally biased region" description="Pro residues" evidence="1">
    <location>
        <begin position="33"/>
        <end position="44"/>
    </location>
</feature>
<reference evidence="3 4" key="1">
    <citation type="submission" date="2016-01" db="EMBL/GenBank/DDBJ databases">
        <title>The new phylogeny of the genus Mycobacterium.</title>
        <authorList>
            <person name="Tarcisio F."/>
            <person name="Conor M."/>
            <person name="Antonella G."/>
            <person name="Elisabetta G."/>
            <person name="Giulia F.S."/>
            <person name="Sara T."/>
            <person name="Anna F."/>
            <person name="Clotilde B."/>
            <person name="Roberto B."/>
            <person name="Veronica D.S."/>
            <person name="Fabio R."/>
            <person name="Monica P."/>
            <person name="Olivier J."/>
            <person name="Enrico T."/>
            <person name="Nicola S."/>
        </authorList>
    </citation>
    <scope>NUCLEOTIDE SEQUENCE [LARGE SCALE GENOMIC DNA]</scope>
    <source>
        <strain evidence="3 4">DSM 44179</strain>
    </source>
</reference>
<feature type="signal peptide" evidence="2">
    <location>
        <begin position="1"/>
        <end position="27"/>
    </location>
</feature>
<evidence type="ECO:0000313" key="3">
    <source>
        <dbReference type="EMBL" id="ORV02464.1"/>
    </source>
</evidence>
<evidence type="ECO:0000256" key="2">
    <source>
        <dbReference type="SAM" id="SignalP"/>
    </source>
</evidence>
<dbReference type="STRING" id="1793.AWC04_12260"/>
<feature type="region of interest" description="Disordered" evidence="1">
    <location>
        <begin position="32"/>
        <end position="59"/>
    </location>
</feature>
<dbReference type="AlphaFoldDB" id="A0A1X1RBE5"/>
<proteinExistence type="predicted"/>
<keyword evidence="4" id="KW-1185">Reference proteome</keyword>
<gene>
    <name evidence="3" type="ORF">AWC04_12260</name>
</gene>
<dbReference type="EMBL" id="LQOJ01000041">
    <property type="protein sequence ID" value="ORV02464.1"/>
    <property type="molecule type" value="Genomic_DNA"/>
</dbReference>
<feature type="chain" id="PRO_5043366077" evidence="2">
    <location>
        <begin position="28"/>
        <end position="201"/>
    </location>
</feature>
<dbReference type="RefSeq" id="WP_179962812.1">
    <property type="nucleotide sequence ID" value="NZ_AP022603.1"/>
</dbReference>
<keyword evidence="2" id="KW-0732">Signal</keyword>